<protein>
    <recommendedName>
        <fullName evidence="8">Resolvase/invertase-type recombinase catalytic domain-containing protein</fullName>
    </recommendedName>
</protein>
<dbReference type="SMART" id="SM00857">
    <property type="entry name" value="Resolvase"/>
    <property type="match status" value="1"/>
</dbReference>
<dbReference type="AlphaFoldDB" id="A0A0S3F691"/>
<dbReference type="OrthoDB" id="114045at2"/>
<evidence type="ECO:0000256" key="1">
    <source>
        <dbReference type="ARBA" id="ARBA00009913"/>
    </source>
</evidence>
<dbReference type="InterPro" id="IPR006118">
    <property type="entry name" value="Recombinase_CS"/>
</dbReference>
<dbReference type="InterPro" id="IPR050639">
    <property type="entry name" value="SSR_resolvase"/>
</dbReference>
<evidence type="ECO:0000313" key="9">
    <source>
        <dbReference type="EMBL" id="ALR23143.1"/>
    </source>
</evidence>
<evidence type="ECO:0000256" key="5">
    <source>
        <dbReference type="ARBA" id="ARBA00023172"/>
    </source>
</evidence>
<dbReference type="GO" id="GO:0003677">
    <property type="term" value="F:DNA binding"/>
    <property type="evidence" value="ECO:0007669"/>
    <property type="project" value="UniProtKB-KW"/>
</dbReference>
<keyword evidence="2" id="KW-0229">DNA integration</keyword>
<geneLocation type="plasmid" evidence="9 10">
    <name>pDE3</name>
</geneLocation>
<organism evidence="9 10">
    <name type="scientific">Sphingobium baderi</name>
    <dbReference type="NCBI Taxonomy" id="1332080"/>
    <lineage>
        <taxon>Bacteria</taxon>
        <taxon>Pseudomonadati</taxon>
        <taxon>Pseudomonadota</taxon>
        <taxon>Alphaproteobacteria</taxon>
        <taxon>Sphingomonadales</taxon>
        <taxon>Sphingomonadaceae</taxon>
        <taxon>Sphingobium</taxon>
    </lineage>
</organism>
<dbReference type="PANTHER" id="PTHR30461">
    <property type="entry name" value="DNA-INVERTASE FROM LAMBDOID PROPHAGE"/>
    <property type="match status" value="1"/>
</dbReference>
<dbReference type="Pfam" id="PF02796">
    <property type="entry name" value="HTH_7"/>
    <property type="match status" value="1"/>
</dbReference>
<evidence type="ECO:0000256" key="2">
    <source>
        <dbReference type="ARBA" id="ARBA00022908"/>
    </source>
</evidence>
<dbReference type="FunFam" id="3.40.50.1390:FF:000001">
    <property type="entry name" value="DNA recombinase"/>
    <property type="match status" value="1"/>
</dbReference>
<dbReference type="GO" id="GO:0000150">
    <property type="term" value="F:DNA strand exchange activity"/>
    <property type="evidence" value="ECO:0007669"/>
    <property type="project" value="UniProtKB-KW"/>
</dbReference>
<dbReference type="InterPro" id="IPR036162">
    <property type="entry name" value="Resolvase-like_N_sf"/>
</dbReference>
<keyword evidence="4" id="KW-0238">DNA-binding</keyword>
<evidence type="ECO:0000256" key="3">
    <source>
        <dbReference type="ARBA" id="ARBA00023100"/>
    </source>
</evidence>
<name>A0A0S3F691_9SPHN</name>
<dbReference type="PANTHER" id="PTHR30461:SF2">
    <property type="entry name" value="SERINE RECOMBINASE PINE-RELATED"/>
    <property type="match status" value="1"/>
</dbReference>
<sequence length="200" mass="21936">MLIGYARVSTGDQNLGLQIDALNAAGCDKLFADEGVSGAAVFKPQLEAALDFARSGEDVIVVWRLDRLGRSVHDLIEIGKRFEAQGLGFRSIKESMIDTTSASGRLFYHMLGAFAQFERDAMLERTMAGIAAAKARGKKFGRPPSLSDEQWNLARELLTADPPRNVSDIATLLGVSRQAIYRRMERDRLKASSGNECEVV</sequence>
<dbReference type="SUPFAM" id="SSF46689">
    <property type="entry name" value="Homeodomain-like"/>
    <property type="match status" value="1"/>
</dbReference>
<evidence type="ECO:0000313" key="10">
    <source>
        <dbReference type="Proteomes" id="UP000056968"/>
    </source>
</evidence>
<keyword evidence="5" id="KW-0233">DNA recombination</keyword>
<dbReference type="GO" id="GO:0015074">
    <property type="term" value="P:DNA integration"/>
    <property type="evidence" value="ECO:0007669"/>
    <property type="project" value="UniProtKB-KW"/>
</dbReference>
<dbReference type="InterPro" id="IPR006119">
    <property type="entry name" value="Resolv_N"/>
</dbReference>
<dbReference type="PROSITE" id="PS00397">
    <property type="entry name" value="RECOMBINASES_1"/>
    <property type="match status" value="1"/>
</dbReference>
<dbReference type="Proteomes" id="UP000056968">
    <property type="component" value="Plasmid pDE3"/>
</dbReference>
<dbReference type="CDD" id="cd03768">
    <property type="entry name" value="SR_ResInv"/>
    <property type="match status" value="1"/>
</dbReference>
<dbReference type="Pfam" id="PF00239">
    <property type="entry name" value="Resolvase"/>
    <property type="match status" value="1"/>
</dbReference>
<dbReference type="CDD" id="cd00569">
    <property type="entry name" value="HTH_Hin_like"/>
    <property type="match status" value="1"/>
</dbReference>
<accession>A0A0S3F691</accession>
<evidence type="ECO:0000256" key="4">
    <source>
        <dbReference type="ARBA" id="ARBA00023125"/>
    </source>
</evidence>
<dbReference type="Gene3D" id="1.10.10.60">
    <property type="entry name" value="Homeodomain-like"/>
    <property type="match status" value="1"/>
</dbReference>
<proteinExistence type="inferred from homology"/>
<keyword evidence="10" id="KW-1185">Reference proteome</keyword>
<dbReference type="Gene3D" id="3.40.50.1390">
    <property type="entry name" value="Resolvase, N-terminal catalytic domain"/>
    <property type="match status" value="1"/>
</dbReference>
<dbReference type="KEGG" id="sbd:ATN00_21825"/>
<dbReference type="PROSITE" id="PS51736">
    <property type="entry name" value="RECOMBINASES_3"/>
    <property type="match status" value="1"/>
</dbReference>
<dbReference type="InterPro" id="IPR009057">
    <property type="entry name" value="Homeodomain-like_sf"/>
</dbReference>
<gene>
    <name evidence="9" type="ORF">ATN00_21825</name>
</gene>
<evidence type="ECO:0000256" key="6">
    <source>
        <dbReference type="PIRSR" id="PIRSR606118-50"/>
    </source>
</evidence>
<reference evidence="9 10" key="1">
    <citation type="submission" date="2015-11" db="EMBL/GenBank/DDBJ databases">
        <title>A Two-component Flavoprotein Monooxygenase System MeaXY Responsible for para-Hydroxylation of 2-Methyl-6-ethylaniline and 2,6-Diethylaniline in Sphingobium baderi DE-13.</title>
        <authorList>
            <person name="Cheng M."/>
            <person name="Meng Q."/>
            <person name="Yang Y."/>
            <person name="Chu C."/>
            <person name="Yan X."/>
            <person name="He J."/>
            <person name="Li S."/>
        </authorList>
    </citation>
    <scope>NUCLEOTIDE SEQUENCE [LARGE SCALE GENOMIC DNA]</scope>
    <source>
        <strain evidence="9 10">DE-13</strain>
        <plasmid evidence="10">Plasmid pDE3</plasmid>
    </source>
</reference>
<feature type="domain" description="Resolvase/invertase-type recombinase catalytic" evidence="8">
    <location>
        <begin position="1"/>
        <end position="137"/>
    </location>
</feature>
<dbReference type="EMBL" id="CP013267">
    <property type="protein sequence ID" value="ALR23143.1"/>
    <property type="molecule type" value="Genomic_DNA"/>
</dbReference>
<evidence type="ECO:0000256" key="7">
    <source>
        <dbReference type="PROSITE-ProRule" id="PRU10137"/>
    </source>
</evidence>
<dbReference type="InterPro" id="IPR006120">
    <property type="entry name" value="Resolvase_HTH_dom"/>
</dbReference>
<keyword evidence="3" id="KW-0230">DNA invertase</keyword>
<comment type="similarity">
    <text evidence="1">Belongs to the site-specific recombinase resolvase family.</text>
</comment>
<keyword evidence="9" id="KW-0614">Plasmid</keyword>
<evidence type="ECO:0000259" key="8">
    <source>
        <dbReference type="PROSITE" id="PS51736"/>
    </source>
</evidence>
<dbReference type="SUPFAM" id="SSF53041">
    <property type="entry name" value="Resolvase-like"/>
    <property type="match status" value="1"/>
</dbReference>
<feature type="active site" description="O-(5'-phospho-DNA)-serine intermediate" evidence="6 7">
    <location>
        <position position="9"/>
    </location>
</feature>